<feature type="non-terminal residue" evidence="2">
    <location>
        <position position="32"/>
    </location>
</feature>
<dbReference type="Proteomes" id="UP000681967">
    <property type="component" value="Unassembled WGS sequence"/>
</dbReference>
<comment type="caution">
    <text evidence="2">The sequence shown here is derived from an EMBL/GenBank/DDBJ whole genome shotgun (WGS) entry which is preliminary data.</text>
</comment>
<dbReference type="Proteomes" id="UP000676336">
    <property type="component" value="Unassembled WGS sequence"/>
</dbReference>
<accession>A0A8S3A9N1</accession>
<gene>
    <name evidence="1" type="ORF">BYL167_LOCUS36145</name>
    <name evidence="3" type="ORF">GIL414_LOCUS54887</name>
    <name evidence="2" type="ORF">SMN809_LOCUS43394</name>
</gene>
<organism evidence="2 4">
    <name type="scientific">Rotaria magnacalcarata</name>
    <dbReference type="NCBI Taxonomy" id="392030"/>
    <lineage>
        <taxon>Eukaryota</taxon>
        <taxon>Metazoa</taxon>
        <taxon>Spiralia</taxon>
        <taxon>Gnathifera</taxon>
        <taxon>Rotifera</taxon>
        <taxon>Eurotatoria</taxon>
        <taxon>Bdelloidea</taxon>
        <taxon>Philodinida</taxon>
        <taxon>Philodinidae</taxon>
        <taxon>Rotaria</taxon>
    </lineage>
</organism>
<dbReference type="EMBL" id="CAJOBH010078137">
    <property type="protein sequence ID" value="CAF4504060.1"/>
    <property type="molecule type" value="Genomic_DNA"/>
</dbReference>
<evidence type="ECO:0000313" key="1">
    <source>
        <dbReference type="EMBL" id="CAF4504060.1"/>
    </source>
</evidence>
<sequence length="32" mass="3776">EQSSQIRTVLMRDLEPIQGRSLVDFPDYVIRN</sequence>
<evidence type="ECO:0000313" key="4">
    <source>
        <dbReference type="Proteomes" id="UP000676336"/>
    </source>
</evidence>
<dbReference type="AlphaFoldDB" id="A0A8S3A9N1"/>
<proteinExistence type="predicted"/>
<feature type="non-terminal residue" evidence="2">
    <location>
        <position position="1"/>
    </location>
</feature>
<dbReference type="Proteomes" id="UP000681720">
    <property type="component" value="Unassembled WGS sequence"/>
</dbReference>
<evidence type="ECO:0000313" key="3">
    <source>
        <dbReference type="EMBL" id="CAF4961728.1"/>
    </source>
</evidence>
<dbReference type="EMBL" id="CAJOBJ010193576">
    <property type="protein sequence ID" value="CAF4961728.1"/>
    <property type="molecule type" value="Genomic_DNA"/>
</dbReference>
<evidence type="ECO:0000313" key="2">
    <source>
        <dbReference type="EMBL" id="CAF4709871.1"/>
    </source>
</evidence>
<reference evidence="2" key="1">
    <citation type="submission" date="2021-02" db="EMBL/GenBank/DDBJ databases">
        <authorList>
            <person name="Nowell W R."/>
        </authorList>
    </citation>
    <scope>NUCLEOTIDE SEQUENCE</scope>
</reference>
<dbReference type="EMBL" id="CAJOBI010127833">
    <property type="protein sequence ID" value="CAF4709871.1"/>
    <property type="molecule type" value="Genomic_DNA"/>
</dbReference>
<name>A0A8S3A9N1_9BILA</name>
<protein>
    <submittedName>
        <fullName evidence="2">Uncharacterized protein</fullName>
    </submittedName>
</protein>